<dbReference type="InterPro" id="IPR035940">
    <property type="entry name" value="CAP_sf"/>
</dbReference>
<feature type="domain" description="SCP" evidence="2">
    <location>
        <begin position="22"/>
        <end position="179"/>
    </location>
</feature>
<keyword evidence="1" id="KW-0732">Signal</keyword>
<dbReference type="InterPro" id="IPR014044">
    <property type="entry name" value="CAP_dom"/>
</dbReference>
<reference evidence="4" key="1">
    <citation type="submission" date="2010-08" db="EMBL/GenBank/DDBJ databases">
        <authorList>
            <consortium name="Caenorhabditis japonica Sequencing Consortium"/>
            <person name="Wilson R.K."/>
        </authorList>
    </citation>
    <scope>NUCLEOTIDE SEQUENCE [LARGE SCALE GENOMIC DNA]</scope>
    <source>
        <strain evidence="4">DF5081</strain>
    </source>
</reference>
<proteinExistence type="predicted"/>
<sequence>MPSVLLLLFASAIVVADEFSEKGKLNILNTHNKHRSQLALGQFAVSGQNKPSAAQMRKITWSKKLARGATKFAESCPKNHSIVTNQGESLYWHYSNNLNTPDEYANMAPEKWWEEFEQNGWDSLTYSYAAQRFKIGHAVQMAWDTTNKVGCGYSKCDMGNAEQNLVVVCRYHKKGNVEGELIYEQGESCSKCPDNYKKCNFGLCEKNL</sequence>
<feature type="chain" id="PRO_5035805411" evidence="1">
    <location>
        <begin position="17"/>
        <end position="208"/>
    </location>
</feature>
<feature type="signal peptide" evidence="1">
    <location>
        <begin position="1"/>
        <end position="16"/>
    </location>
</feature>
<dbReference type="FunFam" id="3.40.33.10:FF:000013">
    <property type="entry name" value="SCP-Like extracellular protein"/>
    <property type="match status" value="1"/>
</dbReference>
<name>A0A8R1DTX8_CAEJA</name>
<dbReference type="Gene3D" id="3.40.33.10">
    <property type="entry name" value="CAP"/>
    <property type="match status" value="1"/>
</dbReference>
<reference evidence="3" key="2">
    <citation type="submission" date="2022-06" db="UniProtKB">
        <authorList>
            <consortium name="EnsemblMetazoa"/>
        </authorList>
    </citation>
    <scope>IDENTIFICATION</scope>
    <source>
        <strain evidence="3">DF5081</strain>
    </source>
</reference>
<evidence type="ECO:0000313" key="3">
    <source>
        <dbReference type="EnsemblMetazoa" id="CJA10657.1"/>
    </source>
</evidence>
<evidence type="ECO:0000313" key="4">
    <source>
        <dbReference type="Proteomes" id="UP000005237"/>
    </source>
</evidence>
<dbReference type="AlphaFoldDB" id="A0A8R1DTX8"/>
<evidence type="ECO:0000259" key="2">
    <source>
        <dbReference type="SMART" id="SM00198"/>
    </source>
</evidence>
<organism evidence="3 4">
    <name type="scientific">Caenorhabditis japonica</name>
    <dbReference type="NCBI Taxonomy" id="281687"/>
    <lineage>
        <taxon>Eukaryota</taxon>
        <taxon>Metazoa</taxon>
        <taxon>Ecdysozoa</taxon>
        <taxon>Nematoda</taxon>
        <taxon>Chromadorea</taxon>
        <taxon>Rhabditida</taxon>
        <taxon>Rhabditina</taxon>
        <taxon>Rhabditomorpha</taxon>
        <taxon>Rhabditoidea</taxon>
        <taxon>Rhabditidae</taxon>
        <taxon>Peloderinae</taxon>
        <taxon>Caenorhabditis</taxon>
    </lineage>
</organism>
<dbReference type="InterPro" id="IPR002413">
    <property type="entry name" value="V5_allergen-like"/>
</dbReference>
<dbReference type="SMART" id="SM00198">
    <property type="entry name" value="SCP"/>
    <property type="match status" value="1"/>
</dbReference>
<dbReference type="PRINTS" id="PR00837">
    <property type="entry name" value="V5TPXLIKE"/>
</dbReference>
<dbReference type="EnsemblMetazoa" id="CJA10657.1">
    <property type="protein sequence ID" value="CJA10657.1"/>
    <property type="gene ID" value="WBGene00129861"/>
</dbReference>
<evidence type="ECO:0000256" key="1">
    <source>
        <dbReference type="SAM" id="SignalP"/>
    </source>
</evidence>
<dbReference type="CDD" id="cd05380">
    <property type="entry name" value="CAP_euk"/>
    <property type="match status" value="1"/>
</dbReference>
<dbReference type="SUPFAM" id="SSF55797">
    <property type="entry name" value="PR-1-like"/>
    <property type="match status" value="1"/>
</dbReference>
<dbReference type="Pfam" id="PF00188">
    <property type="entry name" value="CAP"/>
    <property type="match status" value="1"/>
</dbReference>
<dbReference type="PRINTS" id="PR00838">
    <property type="entry name" value="V5ALLERGEN"/>
</dbReference>
<protein>
    <submittedName>
        <fullName evidence="3">SCP domain-containing protein</fullName>
    </submittedName>
</protein>
<accession>A0A8R1DTX8</accession>
<dbReference type="PANTHER" id="PTHR10334">
    <property type="entry name" value="CYSTEINE-RICH SECRETORY PROTEIN-RELATED"/>
    <property type="match status" value="1"/>
</dbReference>
<keyword evidence="4" id="KW-1185">Reference proteome</keyword>
<dbReference type="Proteomes" id="UP000005237">
    <property type="component" value="Unassembled WGS sequence"/>
</dbReference>
<dbReference type="InterPro" id="IPR001283">
    <property type="entry name" value="CRISP-related"/>
</dbReference>